<name>A0A4Q4Z848_9ACTN</name>
<keyword evidence="1" id="KW-0472">Membrane</keyword>
<dbReference type="AlphaFoldDB" id="A0A4Q4Z848"/>
<keyword evidence="1" id="KW-1133">Transmembrane helix</keyword>
<proteinExistence type="predicted"/>
<reference evidence="2 3" key="1">
    <citation type="submission" date="2019-01" db="EMBL/GenBank/DDBJ databases">
        <title>Nocardioides guangzhouensis sp. nov., an actinobacterium isolated from soil.</title>
        <authorList>
            <person name="Fu Y."/>
            <person name="Cai Y."/>
            <person name="Lin Z."/>
            <person name="Chen P."/>
        </authorList>
    </citation>
    <scope>NUCLEOTIDE SEQUENCE [LARGE SCALE GENOMIC DNA]</scope>
    <source>
        <strain evidence="2 3">130</strain>
    </source>
</reference>
<accession>A0A4Q4Z848</accession>
<evidence type="ECO:0000313" key="3">
    <source>
        <dbReference type="Proteomes" id="UP000295198"/>
    </source>
</evidence>
<protein>
    <submittedName>
        <fullName evidence="2">Uncharacterized protein</fullName>
    </submittedName>
</protein>
<dbReference type="Proteomes" id="UP000295198">
    <property type="component" value="Unassembled WGS sequence"/>
</dbReference>
<comment type="caution">
    <text evidence="2">The sequence shown here is derived from an EMBL/GenBank/DDBJ whole genome shotgun (WGS) entry which is preliminary data.</text>
</comment>
<sequence length="59" mass="5879">MSVTSAPRGTVGFLERHRVTGAVLAVLLLVLLGVTSGALLAELLVELVHLAAAAVASSG</sequence>
<feature type="transmembrane region" description="Helical" evidence="1">
    <location>
        <begin position="21"/>
        <end position="41"/>
    </location>
</feature>
<evidence type="ECO:0000256" key="1">
    <source>
        <dbReference type="SAM" id="Phobius"/>
    </source>
</evidence>
<evidence type="ECO:0000313" key="2">
    <source>
        <dbReference type="EMBL" id="RYP84040.1"/>
    </source>
</evidence>
<keyword evidence="3" id="KW-1185">Reference proteome</keyword>
<dbReference type="EMBL" id="SDKM01000027">
    <property type="protein sequence ID" value="RYP84040.1"/>
    <property type="molecule type" value="Genomic_DNA"/>
</dbReference>
<gene>
    <name evidence="2" type="ORF">EKO23_17325</name>
</gene>
<organism evidence="2 3">
    <name type="scientific">Nocardioides guangzhouensis</name>
    <dbReference type="NCBI Taxonomy" id="2497878"/>
    <lineage>
        <taxon>Bacteria</taxon>
        <taxon>Bacillati</taxon>
        <taxon>Actinomycetota</taxon>
        <taxon>Actinomycetes</taxon>
        <taxon>Propionibacteriales</taxon>
        <taxon>Nocardioidaceae</taxon>
        <taxon>Nocardioides</taxon>
    </lineage>
</organism>
<dbReference type="RefSeq" id="WP_134719379.1">
    <property type="nucleotide sequence ID" value="NZ_SDKM01000027.1"/>
</dbReference>
<keyword evidence="1" id="KW-0812">Transmembrane</keyword>